<evidence type="ECO:0000313" key="1">
    <source>
        <dbReference type="EMBL" id="CAC5380334.1"/>
    </source>
</evidence>
<accession>A0A6J8BBW1</accession>
<dbReference type="OrthoDB" id="6163551at2759"/>
<reference evidence="1 2" key="1">
    <citation type="submission" date="2020-06" db="EMBL/GenBank/DDBJ databases">
        <authorList>
            <person name="Li R."/>
            <person name="Bekaert M."/>
        </authorList>
    </citation>
    <scope>NUCLEOTIDE SEQUENCE [LARGE SCALE GENOMIC DNA]</scope>
    <source>
        <strain evidence="2">wild</strain>
    </source>
</reference>
<organism evidence="1 2">
    <name type="scientific">Mytilus coruscus</name>
    <name type="common">Sea mussel</name>
    <dbReference type="NCBI Taxonomy" id="42192"/>
    <lineage>
        <taxon>Eukaryota</taxon>
        <taxon>Metazoa</taxon>
        <taxon>Spiralia</taxon>
        <taxon>Lophotrochozoa</taxon>
        <taxon>Mollusca</taxon>
        <taxon>Bivalvia</taxon>
        <taxon>Autobranchia</taxon>
        <taxon>Pteriomorphia</taxon>
        <taxon>Mytilida</taxon>
        <taxon>Mytiloidea</taxon>
        <taxon>Mytilidae</taxon>
        <taxon>Mytilinae</taxon>
        <taxon>Mytilus</taxon>
    </lineage>
</organism>
<proteinExistence type="predicted"/>
<name>A0A6J8BBW1_MYTCO</name>
<dbReference type="Proteomes" id="UP000507470">
    <property type="component" value="Unassembled WGS sequence"/>
</dbReference>
<dbReference type="EMBL" id="CACVKT020002884">
    <property type="protein sequence ID" value="CAC5380334.1"/>
    <property type="molecule type" value="Genomic_DNA"/>
</dbReference>
<sequence>MCGKPTYVCGDLTCFNHVDGFYVSSVNIVLASAEHWKVVNGYTNKVSQKEDERANLYHKFKASGLIGSNEKLTELANKSSCKCIDQNADERKKNTKQMTYHFDDSNEWKTDDLTNTKYCIDKSYTDKFGSTRLKIHSTLKLSDSELAVIKRSLYTSAAIVLPKYKLIFFWSEKSGCTYWKHIQGIKMLMTEENAHHAFKMVC</sequence>
<dbReference type="AlphaFoldDB" id="A0A6J8BBW1"/>
<protein>
    <submittedName>
        <fullName evidence="1">Uncharacterized protein</fullName>
    </submittedName>
</protein>
<gene>
    <name evidence="1" type="ORF">MCOR_16304</name>
</gene>
<evidence type="ECO:0000313" key="2">
    <source>
        <dbReference type="Proteomes" id="UP000507470"/>
    </source>
</evidence>
<keyword evidence="2" id="KW-1185">Reference proteome</keyword>